<dbReference type="InterPro" id="IPR046335">
    <property type="entry name" value="LacI/GalR-like_sensor"/>
</dbReference>
<dbReference type="RefSeq" id="WP_147782898.1">
    <property type="nucleotide sequence ID" value="NZ_VRMG01000005.1"/>
</dbReference>
<evidence type="ECO:0000256" key="3">
    <source>
        <dbReference type="ARBA" id="ARBA00023163"/>
    </source>
</evidence>
<dbReference type="PANTHER" id="PTHR30146">
    <property type="entry name" value="LACI-RELATED TRANSCRIPTIONAL REPRESSOR"/>
    <property type="match status" value="1"/>
</dbReference>
<name>A0A5C8USL2_9MICO</name>
<dbReference type="SUPFAM" id="SSF47413">
    <property type="entry name" value="lambda repressor-like DNA-binding domains"/>
    <property type="match status" value="1"/>
</dbReference>
<dbReference type="InterPro" id="IPR000843">
    <property type="entry name" value="HTH_LacI"/>
</dbReference>
<accession>A0A5C8USL2</accession>
<dbReference type="PROSITE" id="PS00356">
    <property type="entry name" value="HTH_LACI_1"/>
    <property type="match status" value="1"/>
</dbReference>
<keyword evidence="6" id="KW-1185">Reference proteome</keyword>
<dbReference type="Gene3D" id="1.10.260.40">
    <property type="entry name" value="lambda repressor-like DNA-binding domains"/>
    <property type="match status" value="1"/>
</dbReference>
<dbReference type="Proteomes" id="UP000321379">
    <property type="component" value="Unassembled WGS sequence"/>
</dbReference>
<evidence type="ECO:0000256" key="1">
    <source>
        <dbReference type="ARBA" id="ARBA00023015"/>
    </source>
</evidence>
<dbReference type="GO" id="GO:0003700">
    <property type="term" value="F:DNA-binding transcription factor activity"/>
    <property type="evidence" value="ECO:0007669"/>
    <property type="project" value="TreeGrafter"/>
</dbReference>
<reference evidence="5 6" key="1">
    <citation type="submission" date="2019-08" db="EMBL/GenBank/DDBJ databases">
        <title>Bacterial whole genome sequence for Glaciihabitans sp. CHu50b-6-2.</title>
        <authorList>
            <person name="Jin L."/>
        </authorList>
    </citation>
    <scope>NUCLEOTIDE SEQUENCE [LARGE SCALE GENOMIC DNA]</scope>
    <source>
        <strain evidence="5 6">CHu50b-6-2</strain>
    </source>
</reference>
<evidence type="ECO:0000313" key="6">
    <source>
        <dbReference type="Proteomes" id="UP000321379"/>
    </source>
</evidence>
<dbReference type="PROSITE" id="PS50932">
    <property type="entry name" value="HTH_LACI_2"/>
    <property type="match status" value="1"/>
</dbReference>
<dbReference type="CDD" id="cd01392">
    <property type="entry name" value="HTH_LacI"/>
    <property type="match status" value="1"/>
</dbReference>
<evidence type="ECO:0000259" key="4">
    <source>
        <dbReference type="PROSITE" id="PS50932"/>
    </source>
</evidence>
<dbReference type="EMBL" id="VRMG01000005">
    <property type="protein sequence ID" value="TXN31312.1"/>
    <property type="molecule type" value="Genomic_DNA"/>
</dbReference>
<feature type="domain" description="HTH lacI-type" evidence="4">
    <location>
        <begin position="11"/>
        <end position="65"/>
    </location>
</feature>
<dbReference type="AlphaFoldDB" id="A0A5C8USL2"/>
<dbReference type="Pfam" id="PF13377">
    <property type="entry name" value="Peripla_BP_3"/>
    <property type="match status" value="1"/>
</dbReference>
<protein>
    <submittedName>
        <fullName evidence="5">LacI family transcriptional regulator</fullName>
    </submittedName>
</protein>
<dbReference type="Pfam" id="PF00356">
    <property type="entry name" value="LacI"/>
    <property type="match status" value="1"/>
</dbReference>
<keyword evidence="2" id="KW-0238">DNA-binding</keyword>
<organism evidence="5 6">
    <name type="scientific">Lacisediminihabitans profunda</name>
    <dbReference type="NCBI Taxonomy" id="2594790"/>
    <lineage>
        <taxon>Bacteria</taxon>
        <taxon>Bacillati</taxon>
        <taxon>Actinomycetota</taxon>
        <taxon>Actinomycetes</taxon>
        <taxon>Micrococcales</taxon>
        <taxon>Microbacteriaceae</taxon>
        <taxon>Lacisediminihabitans</taxon>
    </lineage>
</organism>
<proteinExistence type="predicted"/>
<gene>
    <name evidence="5" type="ORF">FVP33_07025</name>
</gene>
<dbReference type="PANTHER" id="PTHR30146:SF109">
    <property type="entry name" value="HTH-TYPE TRANSCRIPTIONAL REGULATOR GALS"/>
    <property type="match status" value="1"/>
</dbReference>
<dbReference type="InterPro" id="IPR010982">
    <property type="entry name" value="Lambda_DNA-bd_dom_sf"/>
</dbReference>
<keyword evidence="3" id="KW-0804">Transcription</keyword>
<sequence>MKPERSRAKPATILDVASEAGVSRQTVTRAMNNMSGINPATKQRVLEVARALKYRPSRFARGLVVAHPLTMGLLLDDMTNPFYSELAASVVSSAAELGWNVIFADTAHGVAGPRPILESLAMQVDAVIGYLRVRPDELDEVFGDLPVVVLEKAPEPGDRSVITFDFEPGLRSGIAHLVDSGRRHIAMLDAGSGEEPSERGWLFEKIMVERGLEPIRIPGGPTIADGVDVMRRLLDARPEVDAVIAFNDLVAMGAMKELHRVGADIPGRCAVLGIDGLSIGEIVTPELSSLALDLRAVGRLAVELAVGMHGGALPMTGPEVQRTVSHTLLLRATA</sequence>
<evidence type="ECO:0000256" key="2">
    <source>
        <dbReference type="ARBA" id="ARBA00023125"/>
    </source>
</evidence>
<comment type="caution">
    <text evidence="5">The sequence shown here is derived from an EMBL/GenBank/DDBJ whole genome shotgun (WGS) entry which is preliminary data.</text>
</comment>
<dbReference type="Gene3D" id="3.40.50.2300">
    <property type="match status" value="2"/>
</dbReference>
<dbReference type="GO" id="GO:0000976">
    <property type="term" value="F:transcription cis-regulatory region binding"/>
    <property type="evidence" value="ECO:0007669"/>
    <property type="project" value="TreeGrafter"/>
</dbReference>
<dbReference type="SMART" id="SM00354">
    <property type="entry name" value="HTH_LACI"/>
    <property type="match status" value="1"/>
</dbReference>
<keyword evidence="1" id="KW-0805">Transcription regulation</keyword>
<dbReference type="InterPro" id="IPR028082">
    <property type="entry name" value="Peripla_BP_I"/>
</dbReference>
<dbReference type="CDD" id="cd06267">
    <property type="entry name" value="PBP1_LacI_sugar_binding-like"/>
    <property type="match status" value="1"/>
</dbReference>
<dbReference type="SUPFAM" id="SSF53822">
    <property type="entry name" value="Periplasmic binding protein-like I"/>
    <property type="match status" value="1"/>
</dbReference>
<evidence type="ECO:0000313" key="5">
    <source>
        <dbReference type="EMBL" id="TXN31312.1"/>
    </source>
</evidence>